<evidence type="ECO:0000313" key="1">
    <source>
        <dbReference type="EMBL" id="CAG84948.1"/>
    </source>
</evidence>
<name>Q6BXV0_DEBHA</name>
<dbReference type="AlphaFoldDB" id="Q6BXV0"/>
<dbReference type="HOGENOM" id="CLU_3175376_0_0_1"/>
<evidence type="ECO:0000313" key="2">
    <source>
        <dbReference type="Proteomes" id="UP000000599"/>
    </source>
</evidence>
<dbReference type="VEuPathDB" id="FungiDB:DEHA2A14784g"/>
<dbReference type="Proteomes" id="UP000000599">
    <property type="component" value="Chromosome A"/>
</dbReference>
<dbReference type="GeneID" id="2899371"/>
<organism evidence="1 2">
    <name type="scientific">Debaryomyces hansenii (strain ATCC 36239 / CBS 767 / BCRC 21394 / JCM 1990 / NBRC 0083 / IGC 2968)</name>
    <name type="common">Yeast</name>
    <name type="synonym">Torulaspora hansenii</name>
    <dbReference type="NCBI Taxonomy" id="284592"/>
    <lineage>
        <taxon>Eukaryota</taxon>
        <taxon>Fungi</taxon>
        <taxon>Dikarya</taxon>
        <taxon>Ascomycota</taxon>
        <taxon>Saccharomycotina</taxon>
        <taxon>Pichiomycetes</taxon>
        <taxon>Debaryomycetaceae</taxon>
        <taxon>Debaryomyces</taxon>
    </lineage>
</organism>
<gene>
    <name evidence="1" type="ordered locus">DEHA2A14784g</name>
</gene>
<dbReference type="EMBL" id="CR382133">
    <property type="protein sequence ID" value="CAG84948.1"/>
    <property type="molecule type" value="Genomic_DNA"/>
</dbReference>
<dbReference type="RefSeq" id="XP_456969.1">
    <property type="nucleotide sequence ID" value="XM_456969.1"/>
</dbReference>
<proteinExistence type="predicted"/>
<accession>Q6BXV0</accession>
<dbReference type="InParanoid" id="Q6BXV0"/>
<dbReference type="KEGG" id="dha:DEHA2A14784g"/>
<protein>
    <submittedName>
        <fullName evidence="1">DEHA2A14784p</fullName>
    </submittedName>
</protein>
<reference evidence="1 2" key="1">
    <citation type="journal article" date="2004" name="Nature">
        <title>Genome evolution in yeasts.</title>
        <authorList>
            <consortium name="Genolevures"/>
            <person name="Dujon B."/>
            <person name="Sherman D."/>
            <person name="Fischer G."/>
            <person name="Durrens P."/>
            <person name="Casaregola S."/>
            <person name="Lafontaine I."/>
            <person name="de Montigny J."/>
            <person name="Marck C."/>
            <person name="Neuveglise C."/>
            <person name="Talla E."/>
            <person name="Goffard N."/>
            <person name="Frangeul L."/>
            <person name="Aigle M."/>
            <person name="Anthouard V."/>
            <person name="Babour A."/>
            <person name="Barbe V."/>
            <person name="Barnay S."/>
            <person name="Blanchin S."/>
            <person name="Beckerich J.M."/>
            <person name="Beyne E."/>
            <person name="Bleykasten C."/>
            <person name="Boisrame A."/>
            <person name="Boyer J."/>
            <person name="Cattolico L."/>
            <person name="Confanioleri F."/>
            <person name="de Daruvar A."/>
            <person name="Despons L."/>
            <person name="Fabre E."/>
            <person name="Fairhead C."/>
            <person name="Ferry-Dumazet H."/>
            <person name="Groppi A."/>
            <person name="Hantraye F."/>
            <person name="Hennequin C."/>
            <person name="Jauniaux N."/>
            <person name="Joyet P."/>
            <person name="Kachouri R."/>
            <person name="Kerrest A."/>
            <person name="Koszul R."/>
            <person name="Lemaire M."/>
            <person name="Lesur I."/>
            <person name="Ma L."/>
            <person name="Muller H."/>
            <person name="Nicaud J.M."/>
            <person name="Nikolski M."/>
            <person name="Oztas S."/>
            <person name="Ozier-Kalogeropoulos O."/>
            <person name="Pellenz S."/>
            <person name="Potier S."/>
            <person name="Richard G.F."/>
            <person name="Straub M.L."/>
            <person name="Suleau A."/>
            <person name="Swennene D."/>
            <person name="Tekaia F."/>
            <person name="Wesolowski-Louvel M."/>
            <person name="Westhof E."/>
            <person name="Wirth B."/>
            <person name="Zeniou-Meyer M."/>
            <person name="Zivanovic I."/>
            <person name="Bolotin-Fukuhara M."/>
            <person name="Thierry A."/>
            <person name="Bouchier C."/>
            <person name="Caudron B."/>
            <person name="Scarpelli C."/>
            <person name="Gaillardin C."/>
            <person name="Weissenbach J."/>
            <person name="Wincker P."/>
            <person name="Souciet J.L."/>
        </authorList>
    </citation>
    <scope>NUCLEOTIDE SEQUENCE [LARGE SCALE GENOMIC DNA]</scope>
    <source>
        <strain evidence="2">ATCC 36239 / CBS 767 / BCRC 21394 / JCM 1990 / NBRC 0083 / IGC 2968</strain>
    </source>
</reference>
<sequence>MRIFSSSQGFEVRIKSVPEAIIIKAGMASEFLTPIQKALAGLLNFQS</sequence>
<keyword evidence="2" id="KW-1185">Reference proteome</keyword>